<name>A0A847SUJ1_9BACT</name>
<comment type="caution">
    <text evidence="7">The sequence shown here is derived from an EMBL/GenBank/DDBJ whole genome shotgun (WGS) entry which is preliminary data.</text>
</comment>
<dbReference type="Pfam" id="PF08281">
    <property type="entry name" value="Sigma70_r4_2"/>
    <property type="match status" value="1"/>
</dbReference>
<comment type="similarity">
    <text evidence="1">Belongs to the sigma-70 factor family. ECF subfamily.</text>
</comment>
<keyword evidence="2" id="KW-0805">Transcription regulation</keyword>
<dbReference type="CDD" id="cd06171">
    <property type="entry name" value="Sigma70_r4"/>
    <property type="match status" value="1"/>
</dbReference>
<evidence type="ECO:0000256" key="4">
    <source>
        <dbReference type="ARBA" id="ARBA00023163"/>
    </source>
</evidence>
<evidence type="ECO:0000259" key="5">
    <source>
        <dbReference type="Pfam" id="PF04542"/>
    </source>
</evidence>
<feature type="domain" description="RNA polymerase sigma factor 70 region 4 type 2" evidence="6">
    <location>
        <begin position="123"/>
        <end position="175"/>
    </location>
</feature>
<organism evidence="7 8">
    <name type="scientific">Chitinophaga eiseniae</name>
    <dbReference type="NCBI Taxonomy" id="634771"/>
    <lineage>
        <taxon>Bacteria</taxon>
        <taxon>Pseudomonadati</taxon>
        <taxon>Bacteroidota</taxon>
        <taxon>Chitinophagia</taxon>
        <taxon>Chitinophagales</taxon>
        <taxon>Chitinophagaceae</taxon>
        <taxon>Chitinophaga</taxon>
    </lineage>
</organism>
<evidence type="ECO:0000313" key="7">
    <source>
        <dbReference type="EMBL" id="NLR81359.1"/>
    </source>
</evidence>
<protein>
    <submittedName>
        <fullName evidence="7">RNA polymerase sigma-70 factor</fullName>
    </submittedName>
</protein>
<dbReference type="InterPro" id="IPR013325">
    <property type="entry name" value="RNA_pol_sigma_r2"/>
</dbReference>
<dbReference type="PANTHER" id="PTHR43133:SF46">
    <property type="entry name" value="RNA POLYMERASE SIGMA-70 FACTOR ECF SUBFAMILY"/>
    <property type="match status" value="1"/>
</dbReference>
<dbReference type="InterPro" id="IPR013249">
    <property type="entry name" value="RNA_pol_sigma70_r4_t2"/>
</dbReference>
<feature type="domain" description="RNA polymerase sigma-70 region 2" evidence="5">
    <location>
        <begin position="26"/>
        <end position="89"/>
    </location>
</feature>
<dbReference type="GO" id="GO:0003677">
    <property type="term" value="F:DNA binding"/>
    <property type="evidence" value="ECO:0007669"/>
    <property type="project" value="InterPro"/>
</dbReference>
<dbReference type="GO" id="GO:0006352">
    <property type="term" value="P:DNA-templated transcription initiation"/>
    <property type="evidence" value="ECO:0007669"/>
    <property type="project" value="InterPro"/>
</dbReference>
<reference evidence="7 8" key="1">
    <citation type="submission" date="2020-04" db="EMBL/GenBank/DDBJ databases">
        <authorList>
            <person name="Yin C."/>
        </authorList>
    </citation>
    <scope>NUCLEOTIDE SEQUENCE [LARGE SCALE GENOMIC DNA]</scope>
    <source>
        <strain evidence="7 8">Ak56</strain>
    </source>
</reference>
<evidence type="ECO:0000256" key="2">
    <source>
        <dbReference type="ARBA" id="ARBA00023015"/>
    </source>
</evidence>
<dbReference type="NCBIfam" id="TIGR02937">
    <property type="entry name" value="sigma70-ECF"/>
    <property type="match status" value="1"/>
</dbReference>
<dbReference type="InterPro" id="IPR007627">
    <property type="entry name" value="RNA_pol_sigma70_r2"/>
</dbReference>
<sequence>MENLPRCEHELLALLAGGNKLAFQELFDQYWTLIYSLGLRITKSPESARDLAQEVFLKVWDNRERLPEVKNFKAYLSTIARNLALNHLEATTIRESNKNFLVAYFASSPLSPQETLERKHLRDDVQHAVRSLPSQLRQVFILHRIEGLSHDEIATRLDITPLSSKTYMVRALQLLRKRLLKNIHNLLIIIYLILSLSF</sequence>
<dbReference type="InterPro" id="IPR036388">
    <property type="entry name" value="WH-like_DNA-bd_sf"/>
</dbReference>
<dbReference type="Gene3D" id="1.10.10.10">
    <property type="entry name" value="Winged helix-like DNA-binding domain superfamily/Winged helix DNA-binding domain"/>
    <property type="match status" value="1"/>
</dbReference>
<accession>A0A847SUJ1</accession>
<dbReference type="AlphaFoldDB" id="A0A847SUJ1"/>
<keyword evidence="8" id="KW-1185">Reference proteome</keyword>
<dbReference type="SUPFAM" id="SSF88659">
    <property type="entry name" value="Sigma3 and sigma4 domains of RNA polymerase sigma factors"/>
    <property type="match status" value="1"/>
</dbReference>
<dbReference type="PANTHER" id="PTHR43133">
    <property type="entry name" value="RNA POLYMERASE ECF-TYPE SIGMA FACTO"/>
    <property type="match status" value="1"/>
</dbReference>
<dbReference type="Proteomes" id="UP000552864">
    <property type="component" value="Unassembled WGS sequence"/>
</dbReference>
<evidence type="ECO:0000256" key="3">
    <source>
        <dbReference type="ARBA" id="ARBA00023082"/>
    </source>
</evidence>
<dbReference type="GO" id="GO:0016987">
    <property type="term" value="F:sigma factor activity"/>
    <property type="evidence" value="ECO:0007669"/>
    <property type="project" value="UniProtKB-KW"/>
</dbReference>
<dbReference type="Gene3D" id="1.10.1740.10">
    <property type="match status" value="1"/>
</dbReference>
<evidence type="ECO:0000259" key="6">
    <source>
        <dbReference type="Pfam" id="PF08281"/>
    </source>
</evidence>
<dbReference type="RefSeq" id="WP_168740981.1">
    <property type="nucleotide sequence ID" value="NZ_JABAHZ010000005.1"/>
</dbReference>
<dbReference type="SUPFAM" id="SSF88946">
    <property type="entry name" value="Sigma2 domain of RNA polymerase sigma factors"/>
    <property type="match status" value="1"/>
</dbReference>
<dbReference type="NCBIfam" id="TIGR02985">
    <property type="entry name" value="Sig70_bacteroi1"/>
    <property type="match status" value="1"/>
</dbReference>
<keyword evidence="4" id="KW-0804">Transcription</keyword>
<dbReference type="Pfam" id="PF04542">
    <property type="entry name" value="Sigma70_r2"/>
    <property type="match status" value="1"/>
</dbReference>
<dbReference type="InterPro" id="IPR014284">
    <property type="entry name" value="RNA_pol_sigma-70_dom"/>
</dbReference>
<dbReference type="EMBL" id="JABAHZ010000005">
    <property type="protein sequence ID" value="NLR81359.1"/>
    <property type="molecule type" value="Genomic_DNA"/>
</dbReference>
<keyword evidence="3" id="KW-0731">Sigma factor</keyword>
<proteinExistence type="inferred from homology"/>
<dbReference type="InterPro" id="IPR039425">
    <property type="entry name" value="RNA_pol_sigma-70-like"/>
</dbReference>
<dbReference type="InterPro" id="IPR014327">
    <property type="entry name" value="RNA_pol_sigma70_bacteroid"/>
</dbReference>
<dbReference type="InterPro" id="IPR013324">
    <property type="entry name" value="RNA_pol_sigma_r3/r4-like"/>
</dbReference>
<evidence type="ECO:0000313" key="8">
    <source>
        <dbReference type="Proteomes" id="UP000552864"/>
    </source>
</evidence>
<gene>
    <name evidence="7" type="ORF">HGH91_22225</name>
</gene>
<evidence type="ECO:0000256" key="1">
    <source>
        <dbReference type="ARBA" id="ARBA00010641"/>
    </source>
</evidence>